<evidence type="ECO:0000256" key="1">
    <source>
        <dbReference type="SAM" id="MobiDB-lite"/>
    </source>
</evidence>
<accession>A0A9P6XMQ8</accession>
<dbReference type="EMBL" id="JAANIU010017091">
    <property type="protein sequence ID" value="KAG1527417.1"/>
    <property type="molecule type" value="Genomic_DNA"/>
</dbReference>
<dbReference type="AlphaFoldDB" id="A0A9P6XMQ8"/>
<evidence type="ECO:0000313" key="3">
    <source>
        <dbReference type="Proteomes" id="UP000740926"/>
    </source>
</evidence>
<feature type="region of interest" description="Disordered" evidence="1">
    <location>
        <begin position="13"/>
        <end position="34"/>
    </location>
</feature>
<keyword evidence="3" id="KW-1185">Reference proteome</keyword>
<dbReference type="Proteomes" id="UP000740926">
    <property type="component" value="Unassembled WGS sequence"/>
</dbReference>
<protein>
    <submittedName>
        <fullName evidence="2">Uncharacterized protein</fullName>
    </submittedName>
</protein>
<organism evidence="2 3">
    <name type="scientific">Rhizopus delemar</name>
    <dbReference type="NCBI Taxonomy" id="936053"/>
    <lineage>
        <taxon>Eukaryota</taxon>
        <taxon>Fungi</taxon>
        <taxon>Fungi incertae sedis</taxon>
        <taxon>Mucoromycota</taxon>
        <taxon>Mucoromycotina</taxon>
        <taxon>Mucoromycetes</taxon>
        <taxon>Mucorales</taxon>
        <taxon>Mucorineae</taxon>
        <taxon>Rhizopodaceae</taxon>
        <taxon>Rhizopus</taxon>
    </lineage>
</organism>
<name>A0A9P6XMQ8_9FUNG</name>
<proteinExistence type="predicted"/>
<reference evidence="2 3" key="1">
    <citation type="journal article" date="2020" name="Microb. Genom.">
        <title>Genetic diversity of clinical and environmental Mucorales isolates obtained from an investigation of mucormycosis cases among solid organ transplant recipients.</title>
        <authorList>
            <person name="Nguyen M.H."/>
            <person name="Kaul D."/>
            <person name="Muto C."/>
            <person name="Cheng S.J."/>
            <person name="Richter R.A."/>
            <person name="Bruno V.M."/>
            <person name="Liu G."/>
            <person name="Beyhan S."/>
            <person name="Sundermann A.J."/>
            <person name="Mounaud S."/>
            <person name="Pasculle A.W."/>
            <person name="Nierman W.C."/>
            <person name="Driscoll E."/>
            <person name="Cumbie R."/>
            <person name="Clancy C.J."/>
            <person name="Dupont C.L."/>
        </authorList>
    </citation>
    <scope>NUCLEOTIDE SEQUENCE [LARGE SCALE GENOMIC DNA]</scope>
    <source>
        <strain evidence="2 3">GL24</strain>
    </source>
</reference>
<gene>
    <name evidence="2" type="ORF">G6F50_018316</name>
</gene>
<feature type="compositionally biased region" description="Low complexity" evidence="1">
    <location>
        <begin position="13"/>
        <end position="23"/>
    </location>
</feature>
<sequence>MNKVTYGAIAAKAAATTTTTSRRPPSKKRKLAASRAFQPIDPEAPRGFQYLYLNRNRKLTRSEIRRNLRLLGLDFMCQR</sequence>
<comment type="caution">
    <text evidence="2">The sequence shown here is derived from an EMBL/GenBank/DDBJ whole genome shotgun (WGS) entry which is preliminary data.</text>
</comment>
<evidence type="ECO:0000313" key="2">
    <source>
        <dbReference type="EMBL" id="KAG1527417.1"/>
    </source>
</evidence>